<evidence type="ECO:0000256" key="1">
    <source>
        <dbReference type="SAM" id="MobiDB-lite"/>
    </source>
</evidence>
<evidence type="ECO:0000313" key="2">
    <source>
        <dbReference type="EMBL" id="PYE56683.1"/>
    </source>
</evidence>
<organism evidence="2 3">
    <name type="scientific">Deinococcus yavapaiensis KR-236</name>
    <dbReference type="NCBI Taxonomy" id="694435"/>
    <lineage>
        <taxon>Bacteria</taxon>
        <taxon>Thermotogati</taxon>
        <taxon>Deinococcota</taxon>
        <taxon>Deinococci</taxon>
        <taxon>Deinococcales</taxon>
        <taxon>Deinococcaceae</taxon>
        <taxon>Deinococcus</taxon>
    </lineage>
</organism>
<feature type="compositionally biased region" description="Basic residues" evidence="1">
    <location>
        <begin position="88"/>
        <end position="100"/>
    </location>
</feature>
<accession>A0A318SDF8</accession>
<comment type="caution">
    <text evidence="2">The sequence shown here is derived from an EMBL/GenBank/DDBJ whole genome shotgun (WGS) entry which is preliminary data.</text>
</comment>
<gene>
    <name evidence="2" type="ORF">DES52_101488</name>
</gene>
<name>A0A318SDF8_9DEIO</name>
<sequence length="115" mass="12818">MTSIPALPYGVTNKKARRASPTPLAFARLAAFPGTRVLAWVVDECPYCGARHFHSTGGAKEDPKDRLVEVKAPCQEAGEYVLAEPPKQRKGNRQAKRKQERRQAKSTPLDDDDDW</sequence>
<reference evidence="2 3" key="1">
    <citation type="submission" date="2018-06" db="EMBL/GenBank/DDBJ databases">
        <title>Genomic Encyclopedia of Type Strains, Phase IV (KMG-IV): sequencing the most valuable type-strain genomes for metagenomic binning, comparative biology and taxonomic classification.</title>
        <authorList>
            <person name="Goeker M."/>
        </authorList>
    </citation>
    <scope>NUCLEOTIDE SEQUENCE [LARGE SCALE GENOMIC DNA]</scope>
    <source>
        <strain evidence="2 3">DSM 18048</strain>
    </source>
</reference>
<dbReference type="Proteomes" id="UP000248326">
    <property type="component" value="Unassembled WGS sequence"/>
</dbReference>
<keyword evidence="3" id="KW-1185">Reference proteome</keyword>
<evidence type="ECO:0000313" key="3">
    <source>
        <dbReference type="Proteomes" id="UP000248326"/>
    </source>
</evidence>
<dbReference type="AlphaFoldDB" id="A0A318SDF8"/>
<proteinExistence type="predicted"/>
<dbReference type="EMBL" id="QJSX01000001">
    <property type="protein sequence ID" value="PYE56683.1"/>
    <property type="molecule type" value="Genomic_DNA"/>
</dbReference>
<protein>
    <submittedName>
        <fullName evidence="2">Uncharacterized protein</fullName>
    </submittedName>
</protein>
<feature type="region of interest" description="Disordered" evidence="1">
    <location>
        <begin position="78"/>
        <end position="115"/>
    </location>
</feature>